<dbReference type="PANTHER" id="PTHR13806">
    <property type="entry name" value="FLOTILLIN-RELATED"/>
    <property type="match status" value="1"/>
</dbReference>
<keyword evidence="3" id="KW-1185">Reference proteome</keyword>
<proteinExistence type="inferred from homology"/>
<dbReference type="Pfam" id="PF15975">
    <property type="entry name" value="Flot"/>
    <property type="match status" value="1"/>
</dbReference>
<dbReference type="PANTHER" id="PTHR13806:SF46">
    <property type="entry name" value="FLOTILLIN-1-RELATED"/>
    <property type="match status" value="1"/>
</dbReference>
<accession>A0ABM1EV02</accession>
<protein>
    <submittedName>
        <fullName evidence="4">Flotillin-2-like</fullName>
    </submittedName>
</protein>
<evidence type="ECO:0000313" key="4">
    <source>
        <dbReference type="RefSeq" id="XP_014676023.1"/>
    </source>
</evidence>
<organism evidence="3 4">
    <name type="scientific">Priapulus caudatus</name>
    <name type="common">Priapulid worm</name>
    <dbReference type="NCBI Taxonomy" id="37621"/>
    <lineage>
        <taxon>Eukaryota</taxon>
        <taxon>Metazoa</taxon>
        <taxon>Ecdysozoa</taxon>
        <taxon>Scalidophora</taxon>
        <taxon>Priapulida</taxon>
        <taxon>Priapulimorpha</taxon>
        <taxon>Priapulimorphida</taxon>
        <taxon>Priapulidae</taxon>
        <taxon>Priapulus</taxon>
    </lineage>
</organism>
<evidence type="ECO:0000256" key="1">
    <source>
        <dbReference type="RuleBase" id="RU366054"/>
    </source>
</evidence>
<evidence type="ECO:0000259" key="2">
    <source>
        <dbReference type="Pfam" id="PF15975"/>
    </source>
</evidence>
<dbReference type="InterPro" id="IPR031905">
    <property type="entry name" value="Flotillin_C"/>
</dbReference>
<evidence type="ECO:0000313" key="3">
    <source>
        <dbReference type="Proteomes" id="UP000695022"/>
    </source>
</evidence>
<name>A0ABM1EV02_PRICU</name>
<comment type="similarity">
    <text evidence="1">Belongs to the band 7/mec-2 family. Flotillin subfamily.</text>
</comment>
<dbReference type="InterPro" id="IPR027705">
    <property type="entry name" value="Flotillin_fam"/>
</dbReference>
<dbReference type="RefSeq" id="XP_014676023.1">
    <property type="nucleotide sequence ID" value="XM_014820537.1"/>
</dbReference>
<feature type="domain" description="Flotillin C-terminal" evidence="2">
    <location>
        <begin position="51"/>
        <end position="125"/>
    </location>
</feature>
<dbReference type="Proteomes" id="UP000695022">
    <property type="component" value="Unplaced"/>
</dbReference>
<gene>
    <name evidence="4" type="primary">LOC106816005</name>
</gene>
<dbReference type="GeneID" id="106816005"/>
<reference evidence="4" key="1">
    <citation type="submission" date="2025-08" db="UniProtKB">
        <authorList>
            <consortium name="RefSeq"/>
        </authorList>
    </citation>
    <scope>IDENTIFICATION</scope>
</reference>
<sequence>MGNIHTVGPNEALVVSGGCCGADKKIMVIGGWAWACWFVTDVQSTETVEAARASAERVKLLGGAEASAIEAVGKSDAERMRMKAAAYKQYGNAALTSLVLDSLPKIAAELAAPLARTDSIVLLGGDDRGTSEMTRLLSQIPPSVQALTGVDLSQVLKQVPGAK</sequence>